<gene>
    <name evidence="3" type="ORF">A2161_09655</name>
</gene>
<evidence type="ECO:0000313" key="4">
    <source>
        <dbReference type="Proteomes" id="UP000179266"/>
    </source>
</evidence>
<dbReference type="AlphaFoldDB" id="A0A1F7RYT1"/>
<name>A0A1F7RYT1_9BACT</name>
<evidence type="ECO:0008006" key="5">
    <source>
        <dbReference type="Google" id="ProtNLM"/>
    </source>
</evidence>
<dbReference type="Pfam" id="PF13477">
    <property type="entry name" value="Glyco_trans_4_2"/>
    <property type="match status" value="1"/>
</dbReference>
<reference evidence="3 4" key="1">
    <citation type="journal article" date="2016" name="Nat. Commun.">
        <title>Thousands of microbial genomes shed light on interconnected biogeochemical processes in an aquifer system.</title>
        <authorList>
            <person name="Anantharaman K."/>
            <person name="Brown C.T."/>
            <person name="Hug L.A."/>
            <person name="Sharon I."/>
            <person name="Castelle C.J."/>
            <person name="Probst A.J."/>
            <person name="Thomas B.C."/>
            <person name="Singh A."/>
            <person name="Wilkins M.J."/>
            <person name="Karaoz U."/>
            <person name="Brodie E.L."/>
            <person name="Williams K.H."/>
            <person name="Hubbard S.S."/>
            <person name="Banfield J.F."/>
        </authorList>
    </citation>
    <scope>NUCLEOTIDE SEQUENCE [LARGE SCALE GENOMIC DNA]</scope>
</reference>
<dbReference type="Gene3D" id="3.40.50.2000">
    <property type="entry name" value="Glycogen Phosphorylase B"/>
    <property type="match status" value="2"/>
</dbReference>
<dbReference type="InterPro" id="IPR028098">
    <property type="entry name" value="Glyco_trans_4-like_N"/>
</dbReference>
<proteinExistence type="predicted"/>
<organism evidence="3 4">
    <name type="scientific">Candidatus Schekmanbacteria bacterium RBG_13_48_7</name>
    <dbReference type="NCBI Taxonomy" id="1817878"/>
    <lineage>
        <taxon>Bacteria</taxon>
        <taxon>Candidatus Schekmaniibacteriota</taxon>
    </lineage>
</organism>
<feature type="domain" description="Glycosyltransferase subfamily 4-like N-terminal" evidence="2">
    <location>
        <begin position="20"/>
        <end position="78"/>
    </location>
</feature>
<dbReference type="EMBL" id="MGDD01000140">
    <property type="protein sequence ID" value="OGL46218.1"/>
    <property type="molecule type" value="Genomic_DNA"/>
</dbReference>
<evidence type="ECO:0000259" key="1">
    <source>
        <dbReference type="Pfam" id="PF00534"/>
    </source>
</evidence>
<dbReference type="Pfam" id="PF00534">
    <property type="entry name" value="Glycos_transf_1"/>
    <property type="match status" value="1"/>
</dbReference>
<dbReference type="CDD" id="cd03801">
    <property type="entry name" value="GT4_PimA-like"/>
    <property type="match status" value="1"/>
</dbReference>
<dbReference type="PANTHER" id="PTHR45947:SF3">
    <property type="entry name" value="SULFOQUINOVOSYL TRANSFERASE SQD2"/>
    <property type="match status" value="1"/>
</dbReference>
<dbReference type="InterPro" id="IPR001296">
    <property type="entry name" value="Glyco_trans_1"/>
</dbReference>
<comment type="caution">
    <text evidence="3">The sequence shown here is derived from an EMBL/GenBank/DDBJ whole genome shotgun (WGS) entry which is preliminary data.</text>
</comment>
<feature type="domain" description="Glycosyl transferase family 1" evidence="1">
    <location>
        <begin position="128"/>
        <end position="254"/>
    </location>
</feature>
<dbReference type="GO" id="GO:0016757">
    <property type="term" value="F:glycosyltransferase activity"/>
    <property type="evidence" value="ECO:0007669"/>
    <property type="project" value="InterPro"/>
</dbReference>
<sequence>MLNIDLFNVSVISRFSRFPRIGGVGRIIKIIKENKIDIIHAQEHRSIGRAYLAAALSGKAFVYTHAGGPYTKHAQPGRGEIILFSRELFEEYIKGSPSSSENLHLVSARIDMDVFKPARITDEFVLKYNLPITGKKVVMLTRLHPSKNVQFEQVMTYAKFLNSGDEKIRFIIAGEGPIFEEIKKRVTEVNDGVKDGPIVRLLGPIYNVNEINQLYNYADIVIGSGRGLLEAMACSKPVIILGDGSEAEVLSSDNIEQVAYYNFSGRHFKFQKNPIGNLQQNVRNLINYKQLLQEMGEFSLKYVETAMNAKLGAVQIEQIYRKSLMRKPSIIDFCTWYLMEILNVALRIMRMGTYRSRDGKDEIL</sequence>
<dbReference type="PANTHER" id="PTHR45947">
    <property type="entry name" value="SULFOQUINOVOSYL TRANSFERASE SQD2"/>
    <property type="match status" value="1"/>
</dbReference>
<accession>A0A1F7RYT1</accession>
<dbReference type="Proteomes" id="UP000179266">
    <property type="component" value="Unassembled WGS sequence"/>
</dbReference>
<evidence type="ECO:0000259" key="2">
    <source>
        <dbReference type="Pfam" id="PF13477"/>
    </source>
</evidence>
<dbReference type="SUPFAM" id="SSF53756">
    <property type="entry name" value="UDP-Glycosyltransferase/glycogen phosphorylase"/>
    <property type="match status" value="1"/>
</dbReference>
<protein>
    <recommendedName>
        <fullName evidence="5">Glycosyl transferase family 1 domain-containing protein</fullName>
    </recommendedName>
</protein>
<evidence type="ECO:0000313" key="3">
    <source>
        <dbReference type="EMBL" id="OGL46218.1"/>
    </source>
</evidence>
<dbReference type="InterPro" id="IPR050194">
    <property type="entry name" value="Glycosyltransferase_grp1"/>
</dbReference>